<dbReference type="GO" id="GO:0045271">
    <property type="term" value="C:respiratory chain complex I"/>
    <property type="evidence" value="ECO:0007669"/>
    <property type="project" value="InterPro"/>
</dbReference>
<dbReference type="PANTHER" id="PTHR21382:SF1">
    <property type="entry name" value="NADH DEHYDROGENASE [UBIQUINONE] 1 ALPHA SUBCOMPLEX SUBUNIT 11"/>
    <property type="match status" value="1"/>
</dbReference>
<comment type="caution">
    <text evidence="7">The sequence shown here is derived from an EMBL/GenBank/DDBJ whole genome shotgun (WGS) entry which is preliminary data.</text>
</comment>
<proteinExistence type="predicted"/>
<gene>
    <name evidence="7" type="ORF">AAP_04663</name>
</gene>
<keyword evidence="2" id="KW-0812">Transmembrane</keyword>
<keyword evidence="8" id="KW-1185">Reference proteome</keyword>
<evidence type="ECO:0000256" key="6">
    <source>
        <dbReference type="ARBA" id="ARBA00023136"/>
    </source>
</evidence>
<protein>
    <recommendedName>
        <fullName evidence="9">NADH-ubiquinone oxidoreductase 21.3 kDa subunit</fullName>
    </recommendedName>
</protein>
<evidence type="ECO:0000256" key="1">
    <source>
        <dbReference type="ARBA" id="ARBA00004448"/>
    </source>
</evidence>
<sequence length="165" mass="18375">MAGPDSRNDSNNHNHTFHPQDLINETLKTTLIMGGAGLFASTVQNTLQKRNVGPMGVFTVTGRTIGTFARSMPHIVGKAVAIASILGLFDYCGGRLSGWHKPHEEDEFERREALRTNYRTPVEQTVAEIGERRGIAPPGYLERRQQRIKQNYGIEVPLEHPSTQP</sequence>
<dbReference type="VEuPathDB" id="FungiDB:AAP_04663"/>
<evidence type="ECO:0000256" key="4">
    <source>
        <dbReference type="ARBA" id="ARBA00022989"/>
    </source>
</evidence>
<keyword evidence="4" id="KW-1133">Transmembrane helix</keyword>
<dbReference type="Proteomes" id="UP000242877">
    <property type="component" value="Unassembled WGS sequence"/>
</dbReference>
<evidence type="ECO:0000256" key="3">
    <source>
        <dbReference type="ARBA" id="ARBA00022792"/>
    </source>
</evidence>
<accession>A0A167WHY4</accession>
<evidence type="ECO:0000313" key="7">
    <source>
        <dbReference type="EMBL" id="KZZ88871.1"/>
    </source>
</evidence>
<keyword evidence="3" id="KW-0999">Mitochondrion inner membrane</keyword>
<dbReference type="OrthoDB" id="1913277at2759"/>
<keyword evidence="6" id="KW-0472">Membrane</keyword>
<organism evidence="7 8">
    <name type="scientific">Ascosphaera apis ARSEF 7405</name>
    <dbReference type="NCBI Taxonomy" id="392613"/>
    <lineage>
        <taxon>Eukaryota</taxon>
        <taxon>Fungi</taxon>
        <taxon>Dikarya</taxon>
        <taxon>Ascomycota</taxon>
        <taxon>Pezizomycotina</taxon>
        <taxon>Eurotiomycetes</taxon>
        <taxon>Eurotiomycetidae</taxon>
        <taxon>Onygenales</taxon>
        <taxon>Ascosphaeraceae</taxon>
        <taxon>Ascosphaera</taxon>
    </lineage>
</organism>
<dbReference type="GO" id="GO:0005743">
    <property type="term" value="C:mitochondrial inner membrane"/>
    <property type="evidence" value="ECO:0007669"/>
    <property type="project" value="UniProtKB-SubCell"/>
</dbReference>
<dbReference type="EMBL" id="AZGZ01000023">
    <property type="protein sequence ID" value="KZZ88871.1"/>
    <property type="molecule type" value="Genomic_DNA"/>
</dbReference>
<name>A0A167WHY4_9EURO</name>
<dbReference type="GO" id="GO:0006120">
    <property type="term" value="P:mitochondrial electron transport, NADH to ubiquinone"/>
    <property type="evidence" value="ECO:0007669"/>
    <property type="project" value="InterPro"/>
</dbReference>
<dbReference type="AlphaFoldDB" id="A0A167WHY4"/>
<comment type="subcellular location">
    <subcellularLocation>
        <location evidence="1">Mitochondrion inner membrane</location>
        <topology evidence="1">Multi-pass membrane protein</topology>
    </subcellularLocation>
</comment>
<dbReference type="InterPro" id="IPR039205">
    <property type="entry name" value="NDUFA11"/>
</dbReference>
<keyword evidence="5" id="KW-0496">Mitochondrion</keyword>
<reference evidence="7 8" key="1">
    <citation type="journal article" date="2016" name="Genome Biol. Evol.">
        <title>Divergent and convergent evolution of fungal pathogenicity.</title>
        <authorList>
            <person name="Shang Y."/>
            <person name="Xiao G."/>
            <person name="Zheng P."/>
            <person name="Cen K."/>
            <person name="Zhan S."/>
            <person name="Wang C."/>
        </authorList>
    </citation>
    <scope>NUCLEOTIDE SEQUENCE [LARGE SCALE GENOMIC DNA]</scope>
    <source>
        <strain evidence="7 8">ARSEF 7405</strain>
    </source>
</reference>
<evidence type="ECO:0000313" key="8">
    <source>
        <dbReference type="Proteomes" id="UP000242877"/>
    </source>
</evidence>
<evidence type="ECO:0000256" key="5">
    <source>
        <dbReference type="ARBA" id="ARBA00023128"/>
    </source>
</evidence>
<dbReference type="PANTHER" id="PTHR21382">
    <property type="entry name" value="NADH-UBIQUINONE OXIDOREDUCTASE SUBUNIT"/>
    <property type="match status" value="1"/>
</dbReference>
<evidence type="ECO:0008006" key="9">
    <source>
        <dbReference type="Google" id="ProtNLM"/>
    </source>
</evidence>
<evidence type="ECO:0000256" key="2">
    <source>
        <dbReference type="ARBA" id="ARBA00022692"/>
    </source>
</evidence>